<dbReference type="Gene3D" id="1.20.1250.20">
    <property type="entry name" value="MFS general substrate transporter like domains"/>
    <property type="match status" value="1"/>
</dbReference>
<evidence type="ECO:0000256" key="7">
    <source>
        <dbReference type="SAM" id="Phobius"/>
    </source>
</evidence>
<gene>
    <name evidence="9" type="ORF">H9895_02230</name>
</gene>
<accession>A0A9D1PLC3</accession>
<protein>
    <submittedName>
        <fullName evidence="9">MFS transporter</fullName>
    </submittedName>
</protein>
<comment type="subcellular location">
    <subcellularLocation>
        <location evidence="1">Cell membrane</location>
        <topology evidence="1">Multi-pass membrane protein</topology>
    </subcellularLocation>
</comment>
<dbReference type="SUPFAM" id="SSF103473">
    <property type="entry name" value="MFS general substrate transporter"/>
    <property type="match status" value="1"/>
</dbReference>
<dbReference type="GO" id="GO:0005886">
    <property type="term" value="C:plasma membrane"/>
    <property type="evidence" value="ECO:0007669"/>
    <property type="project" value="UniProtKB-SubCell"/>
</dbReference>
<dbReference type="EMBL" id="DXHX01000029">
    <property type="protein sequence ID" value="HIV73880.1"/>
    <property type="molecule type" value="Genomic_DNA"/>
</dbReference>
<feature type="transmembrane region" description="Helical" evidence="7">
    <location>
        <begin position="40"/>
        <end position="61"/>
    </location>
</feature>
<dbReference type="PANTHER" id="PTHR43124">
    <property type="entry name" value="PURINE EFFLUX PUMP PBUE"/>
    <property type="match status" value="1"/>
</dbReference>
<name>A0A9D1PLC3_9BACI</name>
<keyword evidence="2" id="KW-0813">Transport</keyword>
<evidence type="ECO:0000313" key="10">
    <source>
        <dbReference type="Proteomes" id="UP000823937"/>
    </source>
</evidence>
<keyword evidence="5 7" id="KW-1133">Transmembrane helix</keyword>
<comment type="caution">
    <text evidence="9">The sequence shown here is derived from an EMBL/GenBank/DDBJ whole genome shotgun (WGS) entry which is preliminary data.</text>
</comment>
<reference evidence="9" key="1">
    <citation type="journal article" date="2021" name="PeerJ">
        <title>Extensive microbial diversity within the chicken gut microbiome revealed by metagenomics and culture.</title>
        <authorList>
            <person name="Gilroy R."/>
            <person name="Ravi A."/>
            <person name="Getino M."/>
            <person name="Pursley I."/>
            <person name="Horton D.L."/>
            <person name="Alikhan N.F."/>
            <person name="Baker D."/>
            <person name="Gharbi K."/>
            <person name="Hall N."/>
            <person name="Watson M."/>
            <person name="Adriaenssens E.M."/>
            <person name="Foster-Nyarko E."/>
            <person name="Jarju S."/>
            <person name="Secka A."/>
            <person name="Antonio M."/>
            <person name="Oren A."/>
            <person name="Chaudhuri R.R."/>
            <person name="La Ragione R."/>
            <person name="Hildebrand F."/>
            <person name="Pallen M.J."/>
        </authorList>
    </citation>
    <scope>NUCLEOTIDE SEQUENCE</scope>
    <source>
        <strain evidence="9">CHK169-2315</strain>
    </source>
</reference>
<keyword evidence="3" id="KW-1003">Cell membrane</keyword>
<organism evidence="9 10">
    <name type="scientific">Candidatus Pseudogracilibacillus intestinigallinarum</name>
    <dbReference type="NCBI Taxonomy" id="2838742"/>
    <lineage>
        <taxon>Bacteria</taxon>
        <taxon>Bacillati</taxon>
        <taxon>Bacillota</taxon>
        <taxon>Bacilli</taxon>
        <taxon>Bacillales</taxon>
        <taxon>Bacillaceae</taxon>
        <taxon>Pseudogracilibacillus</taxon>
    </lineage>
</organism>
<dbReference type="AlphaFoldDB" id="A0A9D1PLC3"/>
<evidence type="ECO:0000256" key="5">
    <source>
        <dbReference type="ARBA" id="ARBA00022989"/>
    </source>
</evidence>
<dbReference type="Proteomes" id="UP000823937">
    <property type="component" value="Unassembled WGS sequence"/>
</dbReference>
<evidence type="ECO:0000313" key="9">
    <source>
        <dbReference type="EMBL" id="HIV73880.1"/>
    </source>
</evidence>
<dbReference type="InterPro" id="IPR020846">
    <property type="entry name" value="MFS_dom"/>
</dbReference>
<sequence length="65" mass="6781">MNWRVFILAAAAFAVGLVELVVGGILPSIADDLHISLAKAGQLITVFAFVYAISAPVLLSITAKI</sequence>
<evidence type="ECO:0000259" key="8">
    <source>
        <dbReference type="PROSITE" id="PS50850"/>
    </source>
</evidence>
<feature type="domain" description="Major facilitator superfamily (MFS) profile" evidence="8">
    <location>
        <begin position="4"/>
        <end position="65"/>
    </location>
</feature>
<feature type="non-terminal residue" evidence="9">
    <location>
        <position position="65"/>
    </location>
</feature>
<reference evidence="9" key="2">
    <citation type="submission" date="2021-04" db="EMBL/GenBank/DDBJ databases">
        <authorList>
            <person name="Gilroy R."/>
        </authorList>
    </citation>
    <scope>NUCLEOTIDE SEQUENCE</scope>
    <source>
        <strain evidence="9">CHK169-2315</strain>
    </source>
</reference>
<dbReference type="GO" id="GO:0022857">
    <property type="term" value="F:transmembrane transporter activity"/>
    <property type="evidence" value="ECO:0007669"/>
    <property type="project" value="InterPro"/>
</dbReference>
<evidence type="ECO:0000256" key="1">
    <source>
        <dbReference type="ARBA" id="ARBA00004651"/>
    </source>
</evidence>
<evidence type="ECO:0000256" key="6">
    <source>
        <dbReference type="ARBA" id="ARBA00023136"/>
    </source>
</evidence>
<dbReference type="InterPro" id="IPR036259">
    <property type="entry name" value="MFS_trans_sf"/>
</dbReference>
<proteinExistence type="predicted"/>
<dbReference type="PROSITE" id="PS50850">
    <property type="entry name" value="MFS"/>
    <property type="match status" value="1"/>
</dbReference>
<evidence type="ECO:0000256" key="4">
    <source>
        <dbReference type="ARBA" id="ARBA00022692"/>
    </source>
</evidence>
<keyword evidence="6 7" id="KW-0472">Membrane</keyword>
<dbReference type="PANTHER" id="PTHR43124:SF10">
    <property type="entry name" value="PURINE EFFLUX PUMP PBUE"/>
    <property type="match status" value="1"/>
</dbReference>
<evidence type="ECO:0000256" key="3">
    <source>
        <dbReference type="ARBA" id="ARBA00022475"/>
    </source>
</evidence>
<dbReference type="InterPro" id="IPR050189">
    <property type="entry name" value="MFS_Efflux_Transporters"/>
</dbReference>
<evidence type="ECO:0000256" key="2">
    <source>
        <dbReference type="ARBA" id="ARBA00022448"/>
    </source>
</evidence>
<keyword evidence="4 7" id="KW-0812">Transmembrane</keyword>